<dbReference type="AlphaFoldDB" id="A0A397JVJ6"/>
<dbReference type="SUPFAM" id="SSF53335">
    <property type="entry name" value="S-adenosyl-L-methionine-dependent methyltransferases"/>
    <property type="match status" value="2"/>
</dbReference>
<dbReference type="STRING" id="1348612.A0A397JVJ6"/>
<dbReference type="PANTHER" id="PTHR43591">
    <property type="entry name" value="METHYLTRANSFERASE"/>
    <property type="match status" value="1"/>
</dbReference>
<evidence type="ECO:0000256" key="1">
    <source>
        <dbReference type="SAM" id="MobiDB-lite"/>
    </source>
</evidence>
<dbReference type="Pfam" id="PF13489">
    <property type="entry name" value="Methyltransf_23"/>
    <property type="match status" value="1"/>
</dbReference>
<dbReference type="InterPro" id="IPR029063">
    <property type="entry name" value="SAM-dependent_MTases_sf"/>
</dbReference>
<dbReference type="EMBL" id="PQFF01000020">
    <property type="protein sequence ID" value="RHZ88440.1"/>
    <property type="molecule type" value="Genomic_DNA"/>
</dbReference>
<reference evidence="2 3" key="1">
    <citation type="submission" date="2018-08" db="EMBL/GenBank/DDBJ databases">
        <title>Genome and evolution of the arbuscular mycorrhizal fungus Diversispora epigaea (formerly Glomus versiforme) and its bacterial endosymbionts.</title>
        <authorList>
            <person name="Sun X."/>
            <person name="Fei Z."/>
            <person name="Harrison M."/>
        </authorList>
    </citation>
    <scope>NUCLEOTIDE SEQUENCE [LARGE SCALE GENOMIC DNA]</scope>
    <source>
        <strain evidence="2 3">IT104</strain>
    </source>
</reference>
<organism evidence="2 3">
    <name type="scientific">Diversispora epigaea</name>
    <dbReference type="NCBI Taxonomy" id="1348612"/>
    <lineage>
        <taxon>Eukaryota</taxon>
        <taxon>Fungi</taxon>
        <taxon>Fungi incertae sedis</taxon>
        <taxon>Mucoromycota</taxon>
        <taxon>Glomeromycotina</taxon>
        <taxon>Glomeromycetes</taxon>
        <taxon>Diversisporales</taxon>
        <taxon>Diversisporaceae</taxon>
        <taxon>Diversispora</taxon>
    </lineage>
</organism>
<dbReference type="Gene3D" id="3.40.50.150">
    <property type="entry name" value="Vaccinia Virus protein VP39"/>
    <property type="match status" value="2"/>
</dbReference>
<feature type="compositionally biased region" description="Acidic residues" evidence="1">
    <location>
        <begin position="66"/>
        <end position="80"/>
    </location>
</feature>
<dbReference type="Proteomes" id="UP000266861">
    <property type="component" value="Unassembled WGS sequence"/>
</dbReference>
<keyword evidence="3" id="KW-1185">Reference proteome</keyword>
<evidence type="ECO:0000313" key="2">
    <source>
        <dbReference type="EMBL" id="RHZ88440.1"/>
    </source>
</evidence>
<name>A0A397JVJ6_9GLOM</name>
<feature type="region of interest" description="Disordered" evidence="1">
    <location>
        <begin position="57"/>
        <end position="81"/>
    </location>
</feature>
<accession>A0A397JVJ6</accession>
<protein>
    <recommendedName>
        <fullName evidence="4">Methyltransferase domain-containing protein</fullName>
    </recommendedName>
</protein>
<proteinExistence type="predicted"/>
<sequence length="419" mass="48486">MGISQSLQLKIKKAKSSKILNYYTKNNSHHSTLVNTPTTTTTTITTTRNCSKCHDIDDNSINNKEVEDEEDEDDEDEDEDKFSYKFQNNESELWESYFSSPISTILKLGGIEILDVGCGSAIWLMKMSTIYPHSKFTGIDIIKHQVEDEEDEDDEDEDEDKFSYKFQNNESELWESYFSSPISTILKLGGIEILDVGCGSAIWLMKMSTIYPHSKFTGIDIIKHRSMPSNVKFVQSDITDITKNNNKFPFNEENFDFIHISSFFITLPEKSCNVTIFPDLFRILKPGGWLEVCEYDGNLLPNFGPITKYFVDLLFSSLSNQGISLVSTGELLINLFEENNYKFYYDYKVVKHNEIDLAKAAFKNTFISFKHILIEFTPFSSKEYFDLLDEVDKEFFEYDSSLQMVRIYGQKPMKFMDVF</sequence>
<dbReference type="OrthoDB" id="2013972at2759"/>
<dbReference type="CDD" id="cd02440">
    <property type="entry name" value="AdoMet_MTases"/>
    <property type="match status" value="1"/>
</dbReference>
<comment type="caution">
    <text evidence="2">The sequence shown here is derived from an EMBL/GenBank/DDBJ whole genome shotgun (WGS) entry which is preliminary data.</text>
</comment>
<evidence type="ECO:0008006" key="4">
    <source>
        <dbReference type="Google" id="ProtNLM"/>
    </source>
</evidence>
<gene>
    <name evidence="2" type="ORF">Glove_22g167</name>
</gene>
<evidence type="ECO:0000313" key="3">
    <source>
        <dbReference type="Proteomes" id="UP000266861"/>
    </source>
</evidence>